<evidence type="ECO:0000313" key="8">
    <source>
        <dbReference type="EMBL" id="RIJ45857.1"/>
    </source>
</evidence>
<evidence type="ECO:0000313" key="9">
    <source>
        <dbReference type="Proteomes" id="UP000265926"/>
    </source>
</evidence>
<dbReference type="OrthoDB" id="9803892at2"/>
<protein>
    <recommendedName>
        <fullName evidence="4 6">dTDP-4-dehydrorhamnose reductase</fullName>
        <ecNumber evidence="3 6">1.1.1.133</ecNumber>
    </recommendedName>
</protein>
<name>A0A399SV34_9BACT</name>
<comment type="pathway">
    <text evidence="1 6">Carbohydrate biosynthesis; dTDP-L-rhamnose biosynthesis.</text>
</comment>
<keyword evidence="6" id="KW-0521">NADP</keyword>
<dbReference type="GO" id="GO:0019305">
    <property type="term" value="P:dTDP-rhamnose biosynthetic process"/>
    <property type="evidence" value="ECO:0007669"/>
    <property type="project" value="UniProtKB-UniPathway"/>
</dbReference>
<evidence type="ECO:0000256" key="4">
    <source>
        <dbReference type="ARBA" id="ARBA00017099"/>
    </source>
</evidence>
<dbReference type="GO" id="GO:0008831">
    <property type="term" value="F:dTDP-4-dehydrorhamnose reductase activity"/>
    <property type="evidence" value="ECO:0007669"/>
    <property type="project" value="UniProtKB-EC"/>
</dbReference>
<evidence type="ECO:0000256" key="2">
    <source>
        <dbReference type="ARBA" id="ARBA00010944"/>
    </source>
</evidence>
<evidence type="ECO:0000256" key="3">
    <source>
        <dbReference type="ARBA" id="ARBA00012929"/>
    </source>
</evidence>
<organism evidence="8 9">
    <name type="scientific">Maribellus luteus</name>
    <dbReference type="NCBI Taxonomy" id="2305463"/>
    <lineage>
        <taxon>Bacteria</taxon>
        <taxon>Pseudomonadati</taxon>
        <taxon>Bacteroidota</taxon>
        <taxon>Bacteroidia</taxon>
        <taxon>Marinilabiliales</taxon>
        <taxon>Prolixibacteraceae</taxon>
        <taxon>Maribellus</taxon>
    </lineage>
</organism>
<dbReference type="Gene3D" id="3.90.25.10">
    <property type="entry name" value="UDP-galactose 4-epimerase, domain 1"/>
    <property type="match status" value="1"/>
</dbReference>
<dbReference type="PANTHER" id="PTHR10491">
    <property type="entry name" value="DTDP-4-DEHYDRORHAMNOSE REDUCTASE"/>
    <property type="match status" value="1"/>
</dbReference>
<evidence type="ECO:0000256" key="1">
    <source>
        <dbReference type="ARBA" id="ARBA00004781"/>
    </source>
</evidence>
<dbReference type="SUPFAM" id="SSF51735">
    <property type="entry name" value="NAD(P)-binding Rossmann-fold domains"/>
    <property type="match status" value="1"/>
</dbReference>
<evidence type="ECO:0000256" key="5">
    <source>
        <dbReference type="ARBA" id="ARBA00048200"/>
    </source>
</evidence>
<feature type="domain" description="RmlD-like substrate binding" evidence="7">
    <location>
        <begin position="1"/>
        <end position="287"/>
    </location>
</feature>
<proteinExistence type="inferred from homology"/>
<comment type="function">
    <text evidence="6">Catalyzes the reduction of dTDP-6-deoxy-L-lyxo-4-hexulose to yield dTDP-L-rhamnose.</text>
</comment>
<evidence type="ECO:0000259" key="7">
    <source>
        <dbReference type="Pfam" id="PF04321"/>
    </source>
</evidence>
<reference evidence="8 9" key="1">
    <citation type="submission" date="2018-08" db="EMBL/GenBank/DDBJ databases">
        <title>Pallidiluteibacterium maritimus gen. nov., sp. nov., isolated from coastal sediment.</title>
        <authorList>
            <person name="Zhou L.Y."/>
        </authorList>
    </citation>
    <scope>NUCLEOTIDE SEQUENCE [LARGE SCALE GENOMIC DNA]</scope>
    <source>
        <strain evidence="8 9">XSD2</strain>
    </source>
</reference>
<dbReference type="EC" id="1.1.1.133" evidence="3 6"/>
<evidence type="ECO:0000256" key="6">
    <source>
        <dbReference type="RuleBase" id="RU364082"/>
    </source>
</evidence>
<dbReference type="PANTHER" id="PTHR10491:SF4">
    <property type="entry name" value="METHIONINE ADENOSYLTRANSFERASE 2 SUBUNIT BETA"/>
    <property type="match status" value="1"/>
</dbReference>
<dbReference type="NCBIfam" id="TIGR01214">
    <property type="entry name" value="rmlD"/>
    <property type="match status" value="1"/>
</dbReference>
<dbReference type="InterPro" id="IPR005913">
    <property type="entry name" value="dTDP_dehydrorham_reduct"/>
</dbReference>
<accession>A0A399SV34</accession>
<dbReference type="RefSeq" id="WP_119440031.1">
    <property type="nucleotide sequence ID" value="NZ_QWGR01000019.1"/>
</dbReference>
<dbReference type="EMBL" id="QWGR01000019">
    <property type="protein sequence ID" value="RIJ45857.1"/>
    <property type="molecule type" value="Genomic_DNA"/>
</dbReference>
<keyword evidence="9" id="KW-1185">Reference proteome</keyword>
<dbReference type="Pfam" id="PF04321">
    <property type="entry name" value="RmlD_sub_bind"/>
    <property type="match status" value="1"/>
</dbReference>
<gene>
    <name evidence="8" type="primary">rfbD</name>
    <name evidence="8" type="ORF">D1614_21355</name>
</gene>
<dbReference type="InterPro" id="IPR029903">
    <property type="entry name" value="RmlD-like-bd"/>
</dbReference>
<comment type="caution">
    <text evidence="8">The sequence shown here is derived from an EMBL/GenBank/DDBJ whole genome shotgun (WGS) entry which is preliminary data.</text>
</comment>
<dbReference type="UniPathway" id="UPA00124"/>
<dbReference type="InterPro" id="IPR036291">
    <property type="entry name" value="NAD(P)-bd_dom_sf"/>
</dbReference>
<dbReference type="Proteomes" id="UP000265926">
    <property type="component" value="Unassembled WGS sequence"/>
</dbReference>
<comment type="catalytic activity">
    <reaction evidence="5">
        <text>dTDP-beta-L-rhamnose + NADP(+) = dTDP-4-dehydro-beta-L-rhamnose + NADPH + H(+)</text>
        <dbReference type="Rhea" id="RHEA:21796"/>
        <dbReference type="ChEBI" id="CHEBI:15378"/>
        <dbReference type="ChEBI" id="CHEBI:57510"/>
        <dbReference type="ChEBI" id="CHEBI:57783"/>
        <dbReference type="ChEBI" id="CHEBI:58349"/>
        <dbReference type="ChEBI" id="CHEBI:62830"/>
        <dbReference type="EC" id="1.1.1.133"/>
    </reaction>
</comment>
<comment type="similarity">
    <text evidence="2 6">Belongs to the dTDP-4-dehydrorhamnose reductase family.</text>
</comment>
<dbReference type="CDD" id="cd05254">
    <property type="entry name" value="dTDP_HR_like_SDR_e"/>
    <property type="match status" value="1"/>
</dbReference>
<dbReference type="AlphaFoldDB" id="A0A399SV34"/>
<dbReference type="GO" id="GO:0005829">
    <property type="term" value="C:cytosol"/>
    <property type="evidence" value="ECO:0007669"/>
    <property type="project" value="TreeGrafter"/>
</dbReference>
<dbReference type="Gene3D" id="3.40.50.720">
    <property type="entry name" value="NAD(P)-binding Rossmann-like Domain"/>
    <property type="match status" value="1"/>
</dbReference>
<sequence length="290" mass="32368">MRILVSGAYGQLGSEIKTLRSEYPEWDFLFTDVDNLDITDENAVDQFIAGKNIDFLINCAAYTAVDKAESDIETATIVNALAPGILAKVTKKYGIKLIHISTDYVFAGDACEPYSEEDDVNPQGVYGRTKLDGERNVQAQNPESVIIRTAWLYSVYGNNFVKTMLRVGRERGELGVVFDQVGSPTNAADLALAILDVIGLSEKEPKNFVPGIYHFSNEGVASWYDFAVAIFEMAGVECQVSPLTSDQFPTPTKRPHYSVLNKSKIRNTFEVRIPYWRDSLKVCLQRLEKI</sequence>
<keyword evidence="6 8" id="KW-0560">Oxidoreductase</keyword>